<dbReference type="Proteomes" id="UP000321570">
    <property type="component" value="Unassembled WGS sequence"/>
</dbReference>
<organism evidence="1 2">
    <name type="scientific">Hymenolepis diminuta</name>
    <name type="common">Rat tapeworm</name>
    <dbReference type="NCBI Taxonomy" id="6216"/>
    <lineage>
        <taxon>Eukaryota</taxon>
        <taxon>Metazoa</taxon>
        <taxon>Spiralia</taxon>
        <taxon>Lophotrochozoa</taxon>
        <taxon>Platyhelminthes</taxon>
        <taxon>Cestoda</taxon>
        <taxon>Eucestoda</taxon>
        <taxon>Cyclophyllidea</taxon>
        <taxon>Hymenolepididae</taxon>
        <taxon>Hymenolepis</taxon>
    </lineage>
</organism>
<gene>
    <name evidence="1" type="ORF">WMSIL1_LOCUS7309</name>
</gene>
<keyword evidence="2" id="KW-1185">Reference proteome</keyword>
<proteinExistence type="predicted"/>
<accession>A0A564YKV2</accession>
<reference evidence="1 2" key="1">
    <citation type="submission" date="2019-07" db="EMBL/GenBank/DDBJ databases">
        <authorList>
            <person name="Jastrzebski P J."/>
            <person name="Paukszto L."/>
            <person name="Jastrzebski P J."/>
        </authorList>
    </citation>
    <scope>NUCLEOTIDE SEQUENCE [LARGE SCALE GENOMIC DNA]</scope>
    <source>
        <strain evidence="1 2">WMS-il1</strain>
    </source>
</reference>
<evidence type="ECO:0000313" key="1">
    <source>
        <dbReference type="EMBL" id="VUZ47901.1"/>
    </source>
</evidence>
<dbReference type="EMBL" id="CABIJS010000256">
    <property type="protein sequence ID" value="VUZ47901.1"/>
    <property type="molecule type" value="Genomic_DNA"/>
</dbReference>
<sequence>MRNIFTQINFSTSTKDPKDNLKSISIFRHNPVIDETFETWYTQHRDIYENIMTQISPTQLEFPCCFVDLTESSSYFQPTDPADLLDYCSLFNLTISEGGNVHYHIGIVDKLCSGFRFGSLEENQFRCVILILGLRLRLLSLLDKKLDVKKSRRRPESVGGLLTASVQLEMICK</sequence>
<name>A0A564YKV2_HYMDI</name>
<dbReference type="AlphaFoldDB" id="A0A564YKV2"/>
<evidence type="ECO:0000313" key="2">
    <source>
        <dbReference type="Proteomes" id="UP000321570"/>
    </source>
</evidence>
<protein>
    <submittedName>
        <fullName evidence="1">Uncharacterized protein</fullName>
    </submittedName>
</protein>